<comment type="function">
    <text evidence="1">Produces ATP from ADP in the presence of a proton gradient across the membrane.</text>
</comment>
<evidence type="ECO:0000256" key="1">
    <source>
        <dbReference type="ARBA" id="ARBA00003543"/>
    </source>
</evidence>
<evidence type="ECO:0000256" key="3">
    <source>
        <dbReference type="ARBA" id="ARBA00005712"/>
    </source>
</evidence>
<evidence type="ECO:0000256" key="2">
    <source>
        <dbReference type="ARBA" id="ARBA00004184"/>
    </source>
</evidence>
<feature type="domain" description="ATP synthase F1 complex delta/epsilon subunit N-terminal" evidence="9">
    <location>
        <begin position="1"/>
        <end position="78"/>
    </location>
</feature>
<dbReference type="InterPro" id="IPR020546">
    <property type="entry name" value="ATP_synth_F1_dsu/esu_N"/>
</dbReference>
<reference evidence="10 11" key="1">
    <citation type="submission" date="2016-08" db="EMBL/GenBank/DDBJ databases">
        <authorList>
            <person name="Seilhamer J.J."/>
        </authorList>
    </citation>
    <scope>NUCLEOTIDE SEQUENCE [LARGE SCALE GENOMIC DNA]</scope>
    <source>
        <strain evidence="10">M3/6</strain>
    </source>
</reference>
<dbReference type="PANTHER" id="PTHR13822">
    <property type="entry name" value="ATP SYNTHASE DELTA/EPSILON CHAIN"/>
    <property type="match status" value="1"/>
</dbReference>
<dbReference type="SUPFAM" id="SSF51344">
    <property type="entry name" value="Epsilon subunit of F1F0-ATP synthase N-terminal domain"/>
    <property type="match status" value="1"/>
</dbReference>
<evidence type="ECO:0000313" key="10">
    <source>
        <dbReference type="EMBL" id="SCD20281.1"/>
    </source>
</evidence>
<evidence type="ECO:0000256" key="4">
    <source>
        <dbReference type="ARBA" id="ARBA00022448"/>
    </source>
</evidence>
<keyword evidence="5" id="KW-0406">Ion transport</keyword>
<dbReference type="STRING" id="1642647.PSM36_1459"/>
<keyword evidence="6" id="KW-0472">Membrane</keyword>
<evidence type="ECO:0000256" key="5">
    <source>
        <dbReference type="ARBA" id="ARBA00023065"/>
    </source>
</evidence>
<keyword evidence="4" id="KW-0813">Transport</keyword>
<name>A0A1R3SXN4_9BACT</name>
<dbReference type="Gene3D" id="2.60.15.10">
    <property type="entry name" value="F0F1 ATP synthase delta/epsilon subunit, N-terminal"/>
    <property type="match status" value="1"/>
</dbReference>
<accession>A0A1R3SXN4</accession>
<comment type="similarity">
    <text evidence="3">Belongs to the ATPase epsilon chain family.</text>
</comment>
<keyword evidence="11" id="KW-1185">Reference proteome</keyword>
<organism evidence="10 11">
    <name type="scientific">Proteiniphilum saccharofermentans</name>
    <dbReference type="NCBI Taxonomy" id="1642647"/>
    <lineage>
        <taxon>Bacteria</taxon>
        <taxon>Pseudomonadati</taxon>
        <taxon>Bacteroidota</taxon>
        <taxon>Bacteroidia</taxon>
        <taxon>Bacteroidales</taxon>
        <taxon>Dysgonomonadaceae</taxon>
        <taxon>Proteiniphilum</taxon>
    </lineage>
</organism>
<evidence type="ECO:0000256" key="7">
    <source>
        <dbReference type="ARBA" id="ARBA00023196"/>
    </source>
</evidence>
<keyword evidence="8" id="KW-0066">ATP synthesis</keyword>
<dbReference type="RefSeq" id="WP_076930212.1">
    <property type="nucleotide sequence ID" value="NZ_LT605205.1"/>
</dbReference>
<dbReference type="GO" id="GO:0045259">
    <property type="term" value="C:proton-transporting ATP synthase complex"/>
    <property type="evidence" value="ECO:0007669"/>
    <property type="project" value="UniProtKB-KW"/>
</dbReference>
<dbReference type="PANTHER" id="PTHR13822:SF10">
    <property type="entry name" value="ATP SYNTHASE EPSILON CHAIN, CHLOROPLASTIC"/>
    <property type="match status" value="1"/>
</dbReference>
<dbReference type="Proteomes" id="UP000187464">
    <property type="component" value="Chromosome I"/>
</dbReference>
<evidence type="ECO:0000259" key="9">
    <source>
        <dbReference type="Pfam" id="PF02823"/>
    </source>
</evidence>
<keyword evidence="7" id="KW-0139">CF(1)</keyword>
<dbReference type="InterPro" id="IPR001469">
    <property type="entry name" value="ATP_synth_F1_dsu/esu"/>
</dbReference>
<dbReference type="KEGG" id="psac:PSM36_1459"/>
<dbReference type="CDD" id="cd12152">
    <property type="entry name" value="F1-ATPase_delta"/>
    <property type="match status" value="1"/>
</dbReference>
<dbReference type="Pfam" id="PF02823">
    <property type="entry name" value="ATP-synt_DE_N"/>
    <property type="match status" value="1"/>
</dbReference>
<evidence type="ECO:0000256" key="6">
    <source>
        <dbReference type="ARBA" id="ARBA00023136"/>
    </source>
</evidence>
<sequence length="80" mass="8842">MTLEILTPESVFYRGEADSITLPGMLGSFQILNNHAPIISSLTKGVLSFIVKGKIRQIEVSDGLMEMHDNKVTVCIDKIH</sequence>
<evidence type="ECO:0000313" key="11">
    <source>
        <dbReference type="Proteomes" id="UP000187464"/>
    </source>
</evidence>
<comment type="subcellular location">
    <subcellularLocation>
        <location evidence="2">Endomembrane system</location>
        <topology evidence="2">Peripheral membrane protein</topology>
    </subcellularLocation>
</comment>
<protein>
    <submittedName>
        <fullName evidence="10">F0F1 ATP synthase subunit epsilon</fullName>
    </submittedName>
</protein>
<dbReference type="InterPro" id="IPR036771">
    <property type="entry name" value="ATPsynth_dsu/esu_N"/>
</dbReference>
<dbReference type="GO" id="GO:0046933">
    <property type="term" value="F:proton-transporting ATP synthase activity, rotational mechanism"/>
    <property type="evidence" value="ECO:0007669"/>
    <property type="project" value="InterPro"/>
</dbReference>
<dbReference type="AlphaFoldDB" id="A0A1R3SXN4"/>
<evidence type="ECO:0000256" key="8">
    <source>
        <dbReference type="ARBA" id="ARBA00023310"/>
    </source>
</evidence>
<gene>
    <name evidence="10" type="ORF">PSM36_1459</name>
</gene>
<proteinExistence type="inferred from homology"/>
<dbReference type="GO" id="GO:0012505">
    <property type="term" value="C:endomembrane system"/>
    <property type="evidence" value="ECO:0007669"/>
    <property type="project" value="UniProtKB-SubCell"/>
</dbReference>
<dbReference type="EMBL" id="LT605205">
    <property type="protein sequence ID" value="SCD20281.1"/>
    <property type="molecule type" value="Genomic_DNA"/>
</dbReference>